<dbReference type="InterPro" id="IPR019734">
    <property type="entry name" value="TPR_rpt"/>
</dbReference>
<evidence type="ECO:0000256" key="1">
    <source>
        <dbReference type="ARBA" id="ARBA00023125"/>
    </source>
</evidence>
<gene>
    <name evidence="4" type="ORF">U6A24_18930</name>
</gene>
<accession>A0ABU6A096</accession>
<dbReference type="SMART" id="SM00342">
    <property type="entry name" value="HTH_ARAC"/>
    <property type="match status" value="1"/>
</dbReference>
<reference evidence="4 5" key="1">
    <citation type="journal article" date="2013" name="Int. J. Syst. Evol. Microbiol.">
        <title>Aquimarina gracilis sp. nov., isolated from the gut microflora of a mussel, Mytilus coruscus, and emended description of Aquimarina spongiae.</title>
        <authorList>
            <person name="Park S.C."/>
            <person name="Choe H.N."/>
            <person name="Baik K.S."/>
            <person name="Seong C.N."/>
        </authorList>
    </citation>
    <scope>NUCLEOTIDE SEQUENCE [LARGE SCALE GENOMIC DNA]</scope>
    <source>
        <strain evidence="4 5">PSC32</strain>
    </source>
</reference>
<evidence type="ECO:0000259" key="3">
    <source>
        <dbReference type="PROSITE" id="PS01124"/>
    </source>
</evidence>
<dbReference type="RefSeq" id="WP_324181583.1">
    <property type="nucleotide sequence ID" value="NZ_BAABAW010000014.1"/>
</dbReference>
<dbReference type="InterPro" id="IPR011990">
    <property type="entry name" value="TPR-like_helical_dom_sf"/>
</dbReference>
<dbReference type="SMART" id="SM00028">
    <property type="entry name" value="TPR"/>
    <property type="match status" value="3"/>
</dbReference>
<dbReference type="PANTHER" id="PTHR43280">
    <property type="entry name" value="ARAC-FAMILY TRANSCRIPTIONAL REGULATOR"/>
    <property type="match status" value="1"/>
</dbReference>
<keyword evidence="1" id="KW-0238">DNA-binding</keyword>
<feature type="domain" description="HTH araC/xylS-type" evidence="3">
    <location>
        <begin position="472"/>
        <end position="580"/>
    </location>
</feature>
<dbReference type="Pfam" id="PF12833">
    <property type="entry name" value="HTH_18"/>
    <property type="match status" value="1"/>
</dbReference>
<evidence type="ECO:0000313" key="4">
    <source>
        <dbReference type="EMBL" id="MEB3347558.1"/>
    </source>
</evidence>
<dbReference type="Proteomes" id="UP001327027">
    <property type="component" value="Unassembled WGS sequence"/>
</dbReference>
<evidence type="ECO:0000313" key="5">
    <source>
        <dbReference type="Proteomes" id="UP001327027"/>
    </source>
</evidence>
<comment type="caution">
    <text evidence="4">The sequence shown here is derived from an EMBL/GenBank/DDBJ whole genome shotgun (WGS) entry which is preliminary data.</text>
</comment>
<dbReference type="PROSITE" id="PS01124">
    <property type="entry name" value="HTH_ARAC_FAMILY_2"/>
    <property type="match status" value="1"/>
</dbReference>
<dbReference type="SUPFAM" id="SSF48452">
    <property type="entry name" value="TPR-like"/>
    <property type="match status" value="1"/>
</dbReference>
<dbReference type="EMBL" id="JAYKLX010000009">
    <property type="protein sequence ID" value="MEB3347558.1"/>
    <property type="molecule type" value="Genomic_DNA"/>
</dbReference>
<protein>
    <submittedName>
        <fullName evidence="4">Helix-turn-helix domain-containing protein</fullName>
    </submittedName>
</protein>
<name>A0ABU6A096_9FLAO</name>
<organism evidence="4 5">
    <name type="scientific">Aquimarina gracilis</name>
    <dbReference type="NCBI Taxonomy" id="874422"/>
    <lineage>
        <taxon>Bacteria</taxon>
        <taxon>Pseudomonadati</taxon>
        <taxon>Bacteroidota</taxon>
        <taxon>Flavobacteriia</taxon>
        <taxon>Flavobacteriales</taxon>
        <taxon>Flavobacteriaceae</taxon>
        <taxon>Aquimarina</taxon>
    </lineage>
</organism>
<keyword evidence="2" id="KW-1133">Transmembrane helix</keyword>
<keyword evidence="2" id="KW-0472">Membrane</keyword>
<dbReference type="Gene3D" id="1.25.40.10">
    <property type="entry name" value="Tetratricopeptide repeat domain"/>
    <property type="match status" value="1"/>
</dbReference>
<feature type="transmembrane region" description="Helical" evidence="2">
    <location>
        <begin position="403"/>
        <end position="426"/>
    </location>
</feature>
<dbReference type="Gene3D" id="1.10.10.60">
    <property type="entry name" value="Homeodomain-like"/>
    <property type="match status" value="2"/>
</dbReference>
<sequence>MKLNTLNTFFGRHNRCKKGYAFLLLLLWGIGIGSAQEKGGFTIPDSLKGKSYDDLYYEYDLVSSDTTKSLIYLQSYLQKAKNEDEKVNMARAYWFLSYYQDQNDLQLTYLDSSVAVSKNLKNPFFPALAYSARGGYFYNKSNYKQALQNFFLSLDAAKRNNSNTYIYIAKNNIALIKSKLGKYDEALVGYKECLEYETKDGLKDTLSYLLINLRISEVYSKMRKLDSSSLYTARGIKISKMMKSDPFNLYYHFVFLEGINDFYRKKYSTAMDSIHNALPFIGNDIDKNRILNAYLYLGKSQDELDKREDAKRYYKKLDSVFQVSGTVSYEIREAYNALVKYYRDKQDTENQLLYIERLLEFDSILQSDYKELNELMVKQYDTPVLLAEKERLVQEATTKSSRYGSYIVILIGSVVLLIGLFSYQFYRRRLYQQRFEILTQKKDTTQEAKEQSISKPKEVSATDIGISASIVDEVLGKLQGFEDKRGYTSSKITLTQLSSSLGTNNKYLSKIINVYKEKSFSQYINDLRIDYIVERLQEDKKLRNYTIKAIARETGFNTAEVFSKAFYGKHGIYPSYFIKKLEKLEK</sequence>
<keyword evidence="2" id="KW-0812">Transmembrane</keyword>
<dbReference type="InterPro" id="IPR018060">
    <property type="entry name" value="HTH_AraC"/>
</dbReference>
<evidence type="ECO:0000256" key="2">
    <source>
        <dbReference type="SAM" id="Phobius"/>
    </source>
</evidence>
<keyword evidence="5" id="KW-1185">Reference proteome</keyword>
<dbReference type="PANTHER" id="PTHR43280:SF34">
    <property type="entry name" value="ARAC-FAMILY TRANSCRIPTIONAL REGULATOR"/>
    <property type="match status" value="1"/>
</dbReference>
<proteinExistence type="predicted"/>